<dbReference type="Gene3D" id="3.40.220.10">
    <property type="entry name" value="Leucine Aminopeptidase, subunit E, domain 1"/>
    <property type="match status" value="1"/>
</dbReference>
<evidence type="ECO:0000256" key="3">
    <source>
        <dbReference type="ARBA" id="ARBA00022679"/>
    </source>
</evidence>
<dbReference type="GO" id="GO:0005737">
    <property type="term" value="C:cytoplasm"/>
    <property type="evidence" value="ECO:0007669"/>
    <property type="project" value="TreeGrafter"/>
</dbReference>
<dbReference type="PANTHER" id="PTHR14453:SF70">
    <property type="entry name" value="PROTEIN MONO-ADP-RIBOSYLTRANSFERASE PARP9"/>
    <property type="match status" value="1"/>
</dbReference>
<dbReference type="Gene3D" id="3.90.228.10">
    <property type="match status" value="1"/>
</dbReference>
<keyword evidence="4" id="KW-0520">NAD</keyword>
<gene>
    <name evidence="8" type="ORF">KC01_LOCUS12076</name>
</gene>
<feature type="region of interest" description="Disordered" evidence="6">
    <location>
        <begin position="195"/>
        <end position="241"/>
    </location>
</feature>
<feature type="compositionally biased region" description="Pro residues" evidence="6">
    <location>
        <begin position="217"/>
        <end position="228"/>
    </location>
</feature>
<evidence type="ECO:0000313" key="8">
    <source>
        <dbReference type="EMBL" id="CAL1581313.1"/>
    </source>
</evidence>
<feature type="domain" description="Macro" evidence="7">
    <location>
        <begin position="1"/>
        <end position="194"/>
    </location>
</feature>
<dbReference type="EMBL" id="OZ035837">
    <property type="protein sequence ID" value="CAL1581313.1"/>
    <property type="molecule type" value="Genomic_DNA"/>
</dbReference>
<evidence type="ECO:0000256" key="6">
    <source>
        <dbReference type="SAM" id="MobiDB-lite"/>
    </source>
</evidence>
<dbReference type="GO" id="GO:0060335">
    <property type="term" value="P:positive regulation of type II interferon-mediated signaling pathway"/>
    <property type="evidence" value="ECO:0007669"/>
    <property type="project" value="TreeGrafter"/>
</dbReference>
<dbReference type="GO" id="GO:0044389">
    <property type="term" value="F:ubiquitin-like protein ligase binding"/>
    <property type="evidence" value="ECO:0007669"/>
    <property type="project" value="TreeGrafter"/>
</dbReference>
<keyword evidence="3" id="KW-0808">Transferase</keyword>
<dbReference type="InterPro" id="IPR002589">
    <property type="entry name" value="Macro_dom"/>
</dbReference>
<name>A0AAV2JX23_KNICA</name>
<evidence type="ECO:0000313" key="9">
    <source>
        <dbReference type="Proteomes" id="UP001497482"/>
    </source>
</evidence>
<dbReference type="PROSITE" id="PS51154">
    <property type="entry name" value="MACRO"/>
    <property type="match status" value="1"/>
</dbReference>
<proteinExistence type="predicted"/>
<evidence type="ECO:0000256" key="2">
    <source>
        <dbReference type="ARBA" id="ARBA00022676"/>
    </source>
</evidence>
<keyword evidence="9" id="KW-1185">Reference proteome</keyword>
<dbReference type="SUPFAM" id="SSF52949">
    <property type="entry name" value="Macro domain-like"/>
    <property type="match status" value="1"/>
</dbReference>
<organism evidence="8 9">
    <name type="scientific">Knipowitschia caucasica</name>
    <name type="common">Caucasian dwarf goby</name>
    <name type="synonym">Pomatoschistus caucasicus</name>
    <dbReference type="NCBI Taxonomy" id="637954"/>
    <lineage>
        <taxon>Eukaryota</taxon>
        <taxon>Metazoa</taxon>
        <taxon>Chordata</taxon>
        <taxon>Craniata</taxon>
        <taxon>Vertebrata</taxon>
        <taxon>Euteleostomi</taxon>
        <taxon>Actinopterygii</taxon>
        <taxon>Neopterygii</taxon>
        <taxon>Teleostei</taxon>
        <taxon>Neoteleostei</taxon>
        <taxon>Acanthomorphata</taxon>
        <taxon>Gobiaria</taxon>
        <taxon>Gobiiformes</taxon>
        <taxon>Gobioidei</taxon>
        <taxon>Gobiidae</taxon>
        <taxon>Gobiinae</taxon>
        <taxon>Knipowitschia</taxon>
    </lineage>
</organism>
<dbReference type="GO" id="GO:0005634">
    <property type="term" value="C:nucleus"/>
    <property type="evidence" value="ECO:0007669"/>
    <property type="project" value="UniProtKB-SubCell"/>
</dbReference>
<evidence type="ECO:0000259" key="7">
    <source>
        <dbReference type="PROSITE" id="PS51154"/>
    </source>
</evidence>
<dbReference type="GO" id="GO:0003714">
    <property type="term" value="F:transcription corepressor activity"/>
    <property type="evidence" value="ECO:0007669"/>
    <property type="project" value="TreeGrafter"/>
</dbReference>
<evidence type="ECO:0000256" key="1">
    <source>
        <dbReference type="ARBA" id="ARBA00004123"/>
    </source>
</evidence>
<reference evidence="8 9" key="1">
    <citation type="submission" date="2024-04" db="EMBL/GenBank/DDBJ databases">
        <authorList>
            <person name="Waldvogel A.-M."/>
            <person name="Schoenle A."/>
        </authorList>
    </citation>
    <scope>NUCLEOTIDE SEQUENCE [LARGE SCALE GENOMIC DNA]</scope>
</reference>
<dbReference type="SUPFAM" id="SSF56399">
    <property type="entry name" value="ADP-ribosylation"/>
    <property type="match status" value="1"/>
</dbReference>
<comment type="subcellular location">
    <subcellularLocation>
        <location evidence="1">Nucleus</location>
    </subcellularLocation>
</comment>
<dbReference type="PANTHER" id="PTHR14453">
    <property type="entry name" value="PARP/ZINC FINGER CCCH TYPE DOMAIN CONTAINING PROTEIN"/>
    <property type="match status" value="1"/>
</dbReference>
<evidence type="ECO:0000256" key="4">
    <source>
        <dbReference type="ARBA" id="ARBA00023027"/>
    </source>
</evidence>
<dbReference type="AlphaFoldDB" id="A0AAV2JX23"/>
<sequence length="519" mass="57177">MFSGKESDWKELKDLGQEKIQFRFAKYPRKHPENQPPAAATASPCPSTGRSSRRGPRCLGRLLKKAGHNLQMEVYQHPPFSSVSVVITGGHKLDCKQVYHICCPFKSMTGSDQMMYRSVQDCLRYAVSYQHRSVAFPAIGTGNLGFSDQEAARIMLYAVRDFSQSQQPINVHFIIFPSDTERFKVFEKELNSFHTDPALPETHQPVEDREWSSGPSSPGPSSPGPSSPGPSSSGLSSSGASSSGPCLRLQSFCPQSVAEAETWILSLLHNSLDTICINNNFIQHFTERDLEDLSQLEVHVVLDEFLVRGRSGFVVTSENSDDLIVAALCLEHKIQEVTRAYVKEAGLRGRGHRRPISIADPQIRLVHQQLKGLGFEVVKAEQVENSVLEEQYDVLKAQMVSRPPQTLLQLVSAQFCDVIADLGFRPECAPPDDPFLGLGLYFTSDVSGALTLWTDRRDRFLYLCVGEVLTGRSGPGRSGLVLGTGLDSVEGSGVSVVFSPLQALPRFILTCCNVTETSV</sequence>
<feature type="region of interest" description="Disordered" evidence="6">
    <location>
        <begin position="24"/>
        <end position="56"/>
    </location>
</feature>
<accession>A0AAV2JX23</accession>
<protein>
    <recommendedName>
        <fullName evidence="7">Macro domain-containing protein</fullName>
    </recommendedName>
</protein>
<dbReference type="GO" id="GO:0010629">
    <property type="term" value="P:negative regulation of gene expression"/>
    <property type="evidence" value="ECO:0007669"/>
    <property type="project" value="TreeGrafter"/>
</dbReference>
<dbReference type="GO" id="GO:1990404">
    <property type="term" value="F:NAD+-protein mono-ADP-ribosyltransferase activity"/>
    <property type="evidence" value="ECO:0007669"/>
    <property type="project" value="TreeGrafter"/>
</dbReference>
<feature type="compositionally biased region" description="Low complexity" evidence="6">
    <location>
        <begin position="36"/>
        <end position="50"/>
    </location>
</feature>
<dbReference type="InterPro" id="IPR052056">
    <property type="entry name" value="Mono-ARTD/PARP"/>
</dbReference>
<evidence type="ECO:0000256" key="5">
    <source>
        <dbReference type="ARBA" id="ARBA00023242"/>
    </source>
</evidence>
<dbReference type="Pfam" id="PF01661">
    <property type="entry name" value="Macro"/>
    <property type="match status" value="1"/>
</dbReference>
<dbReference type="Proteomes" id="UP001497482">
    <property type="component" value="Chromosome 15"/>
</dbReference>
<keyword evidence="5" id="KW-0539">Nucleus</keyword>
<feature type="compositionally biased region" description="Low complexity" evidence="6">
    <location>
        <begin position="229"/>
        <end position="241"/>
    </location>
</feature>
<dbReference type="GO" id="GO:0003950">
    <property type="term" value="F:NAD+ poly-ADP-ribosyltransferase activity"/>
    <property type="evidence" value="ECO:0007669"/>
    <property type="project" value="TreeGrafter"/>
</dbReference>
<keyword evidence="2" id="KW-0328">Glycosyltransferase</keyword>
<dbReference type="InterPro" id="IPR043472">
    <property type="entry name" value="Macro_dom-like"/>
</dbReference>
<dbReference type="GO" id="GO:0070212">
    <property type="term" value="P:protein poly-ADP-ribosylation"/>
    <property type="evidence" value="ECO:0007669"/>
    <property type="project" value="TreeGrafter"/>
</dbReference>